<reference evidence="2" key="1">
    <citation type="submission" date="2019-12" db="EMBL/GenBank/DDBJ databases">
        <title>Genome sequencing and annotation of Brassica cretica.</title>
        <authorList>
            <person name="Studholme D.J."/>
            <person name="Sarris P."/>
        </authorList>
    </citation>
    <scope>NUCLEOTIDE SEQUENCE</scope>
    <source>
        <strain evidence="2">PFS-109/04</strain>
        <tissue evidence="2">Leaf</tissue>
    </source>
</reference>
<feature type="compositionally biased region" description="Polar residues" evidence="1">
    <location>
        <begin position="103"/>
        <end position="112"/>
    </location>
</feature>
<evidence type="ECO:0000256" key="1">
    <source>
        <dbReference type="SAM" id="MobiDB-lite"/>
    </source>
</evidence>
<feature type="region of interest" description="Disordered" evidence="1">
    <location>
        <begin position="65"/>
        <end position="130"/>
    </location>
</feature>
<dbReference type="AlphaFoldDB" id="A0A8S9QW47"/>
<evidence type="ECO:0000313" key="2">
    <source>
        <dbReference type="EMBL" id="KAF3552951.1"/>
    </source>
</evidence>
<feature type="compositionally biased region" description="Polar residues" evidence="1">
    <location>
        <begin position="65"/>
        <end position="76"/>
    </location>
</feature>
<accession>A0A8S9QW47</accession>
<sequence>MTRRSLSFNWFNEVQARRREQESLLDHIHSDSADRCQNQHNGSNPKLWISKQECQVRTRLGPSCQQAGDMTTFLSSQEREGSKNAQSLKTPRKFHRSEKNARQKNSSKSYYHNLSGGQGHYPTKSGITQK</sequence>
<protein>
    <submittedName>
        <fullName evidence="2">Uncharacterized protein</fullName>
    </submittedName>
</protein>
<proteinExistence type="predicted"/>
<gene>
    <name evidence="2" type="ORF">F2Q69_00013536</name>
</gene>
<name>A0A8S9QW47_BRACR</name>
<organism evidence="2 3">
    <name type="scientific">Brassica cretica</name>
    <name type="common">Mustard</name>
    <dbReference type="NCBI Taxonomy" id="69181"/>
    <lineage>
        <taxon>Eukaryota</taxon>
        <taxon>Viridiplantae</taxon>
        <taxon>Streptophyta</taxon>
        <taxon>Embryophyta</taxon>
        <taxon>Tracheophyta</taxon>
        <taxon>Spermatophyta</taxon>
        <taxon>Magnoliopsida</taxon>
        <taxon>eudicotyledons</taxon>
        <taxon>Gunneridae</taxon>
        <taxon>Pentapetalae</taxon>
        <taxon>rosids</taxon>
        <taxon>malvids</taxon>
        <taxon>Brassicales</taxon>
        <taxon>Brassicaceae</taxon>
        <taxon>Brassiceae</taxon>
        <taxon>Brassica</taxon>
    </lineage>
</organism>
<dbReference type="EMBL" id="QGKX02000996">
    <property type="protein sequence ID" value="KAF3552951.1"/>
    <property type="molecule type" value="Genomic_DNA"/>
</dbReference>
<dbReference type="Proteomes" id="UP000712600">
    <property type="component" value="Unassembled WGS sequence"/>
</dbReference>
<comment type="caution">
    <text evidence="2">The sequence shown here is derived from an EMBL/GenBank/DDBJ whole genome shotgun (WGS) entry which is preliminary data.</text>
</comment>
<evidence type="ECO:0000313" key="3">
    <source>
        <dbReference type="Proteomes" id="UP000712600"/>
    </source>
</evidence>